<feature type="region of interest" description="Disordered" evidence="1">
    <location>
        <begin position="331"/>
        <end position="357"/>
    </location>
</feature>
<proteinExistence type="predicted"/>
<gene>
    <name evidence="2" type="ORF">M427DRAFT_30788</name>
</gene>
<accession>A0A139AJK4</accession>
<dbReference type="Proteomes" id="UP000070544">
    <property type="component" value="Unassembled WGS sequence"/>
</dbReference>
<evidence type="ECO:0000313" key="2">
    <source>
        <dbReference type="EMBL" id="KXS16962.1"/>
    </source>
</evidence>
<keyword evidence="3" id="KW-1185">Reference proteome</keyword>
<dbReference type="AlphaFoldDB" id="A0A139AJK4"/>
<name>A0A139AJK4_GONPJ</name>
<sequence>MRLIENISNQVLSLADSRTPSPFLAMAIDRLCALAGTRDFLFPYGKLSSYLEVLTEKMAAWRAKTEQDAVVEDNLMAEYLDMAALQNDGICCDASPNIDDDLFSGYLPLPGLGSEDDAPIFVDPALLEEWGLLCGVKRRWRSMHPERKFSTFVSFTTEPDPSETLLHPFTPIFSSYEDPHFFGRDNDKWGRDPVTGLFPKKKPTAISSVLGHSHWEEHSTRTTRRSTQVVPDNEVYATAAFELSSYVPSNSPPPMPANGFEWASALLENSEYLEPIAQTTPVVTPDPIPQTADIPMKDVGAVADDMSAFLPPPILPRAQTPVVMNTPKILSTTTSTRSSTPDFNRELSGTPPPSRPQLVLRLRRKNPKARLSIVTPLSGSQKISDRMSLPTPTSPSPNRPSVTSTPFSFTDMPTKGYMPPTPVSPSPSGSFAHSDSGVLMAPPSDLISHVVVC</sequence>
<dbReference type="EMBL" id="KQ965749">
    <property type="protein sequence ID" value="KXS16962.1"/>
    <property type="molecule type" value="Genomic_DNA"/>
</dbReference>
<organism evidence="2 3">
    <name type="scientific">Gonapodya prolifera (strain JEL478)</name>
    <name type="common">Monoblepharis prolifera</name>
    <dbReference type="NCBI Taxonomy" id="1344416"/>
    <lineage>
        <taxon>Eukaryota</taxon>
        <taxon>Fungi</taxon>
        <taxon>Fungi incertae sedis</taxon>
        <taxon>Chytridiomycota</taxon>
        <taxon>Chytridiomycota incertae sedis</taxon>
        <taxon>Monoblepharidomycetes</taxon>
        <taxon>Monoblepharidales</taxon>
        <taxon>Gonapodyaceae</taxon>
        <taxon>Gonapodya</taxon>
    </lineage>
</organism>
<reference evidence="2 3" key="1">
    <citation type="journal article" date="2015" name="Genome Biol. Evol.">
        <title>Phylogenomic analyses indicate that early fungi evolved digesting cell walls of algal ancestors of land plants.</title>
        <authorList>
            <person name="Chang Y."/>
            <person name="Wang S."/>
            <person name="Sekimoto S."/>
            <person name="Aerts A.L."/>
            <person name="Choi C."/>
            <person name="Clum A."/>
            <person name="LaButti K.M."/>
            <person name="Lindquist E.A."/>
            <person name="Yee Ngan C."/>
            <person name="Ohm R.A."/>
            <person name="Salamov A.A."/>
            <person name="Grigoriev I.V."/>
            <person name="Spatafora J.W."/>
            <person name="Berbee M.L."/>
        </authorList>
    </citation>
    <scope>NUCLEOTIDE SEQUENCE [LARGE SCALE GENOMIC DNA]</scope>
    <source>
        <strain evidence="2 3">JEL478</strain>
    </source>
</reference>
<dbReference type="OrthoDB" id="10578493at2759"/>
<feature type="compositionally biased region" description="Low complexity" evidence="1">
    <location>
        <begin position="331"/>
        <end position="340"/>
    </location>
</feature>
<feature type="region of interest" description="Disordered" evidence="1">
    <location>
        <begin position="375"/>
        <end position="432"/>
    </location>
</feature>
<protein>
    <submittedName>
        <fullName evidence="2">Uncharacterized protein</fullName>
    </submittedName>
</protein>
<evidence type="ECO:0000256" key="1">
    <source>
        <dbReference type="SAM" id="MobiDB-lite"/>
    </source>
</evidence>
<evidence type="ECO:0000313" key="3">
    <source>
        <dbReference type="Proteomes" id="UP000070544"/>
    </source>
</evidence>